<dbReference type="Gene3D" id="3.90.226.10">
    <property type="entry name" value="2-enoyl-CoA Hydratase, Chain A, domain 1"/>
    <property type="match status" value="1"/>
</dbReference>
<dbReference type="GeneID" id="28978192"/>
<evidence type="ECO:0008006" key="3">
    <source>
        <dbReference type="Google" id="ProtNLM"/>
    </source>
</evidence>
<dbReference type="Proteomes" id="UP000053890">
    <property type="component" value="Unassembled WGS sequence"/>
</dbReference>
<dbReference type="STRING" id="578459.A0A0P9GZY7"/>
<sequence length="278" mass="30351">MDPVTFPRKADKPLVKVTTPFGEEGAVWIVEMMNLPDNRLLPTFIADSLLPALDYVELAWHRAAKKGNNKGGALVLTGERVAGKFFSNGLQLEVLADYPTFFRDYYYKLMSRLMTFPLHTIAAINGHCFAGGLCLALACDWRICRPERAWLSMNEVHFGAPIPAGMAAVLHARLPEPTLRKVLLTGHRYTAQEALKEGLVDEVIEATGSEGTIAYAVEKAKAMSPLAATGVLRAMKQTIYAPVLAQLAQNEPLSVGGPQAENEALFKQLVAAETMAKL</sequence>
<reference evidence="1 2" key="1">
    <citation type="journal article" date="2015" name="Front. Microbiol.">
        <title>Genome sequence of the plant growth promoting endophytic yeast Rhodotorula graminis WP1.</title>
        <authorList>
            <person name="Firrincieli A."/>
            <person name="Otillar R."/>
            <person name="Salamov A."/>
            <person name="Schmutz J."/>
            <person name="Khan Z."/>
            <person name="Redman R.S."/>
            <person name="Fleck N.D."/>
            <person name="Lindquist E."/>
            <person name="Grigoriev I.V."/>
            <person name="Doty S.L."/>
        </authorList>
    </citation>
    <scope>NUCLEOTIDE SEQUENCE [LARGE SCALE GENOMIC DNA]</scope>
    <source>
        <strain evidence="1 2">WP1</strain>
    </source>
</reference>
<dbReference type="PANTHER" id="PTHR11941:SF75">
    <property type="entry name" value="ENOYL-COA HYDRATASE_ISOMERASE FAMILY PROTEIN"/>
    <property type="match status" value="1"/>
</dbReference>
<dbReference type="GO" id="GO:0004165">
    <property type="term" value="F:delta(3)-delta(2)-enoyl-CoA isomerase activity"/>
    <property type="evidence" value="ECO:0007669"/>
    <property type="project" value="TreeGrafter"/>
</dbReference>
<dbReference type="RefSeq" id="XP_018269044.1">
    <property type="nucleotide sequence ID" value="XM_018417744.1"/>
</dbReference>
<dbReference type="CDD" id="cd06558">
    <property type="entry name" value="crotonase-like"/>
    <property type="match status" value="1"/>
</dbReference>
<dbReference type="OrthoDB" id="1696280at2759"/>
<dbReference type="GO" id="GO:0005777">
    <property type="term" value="C:peroxisome"/>
    <property type="evidence" value="ECO:0007669"/>
    <property type="project" value="TreeGrafter"/>
</dbReference>
<dbReference type="Pfam" id="PF00378">
    <property type="entry name" value="ECH_1"/>
    <property type="match status" value="1"/>
</dbReference>
<dbReference type="InterPro" id="IPR001753">
    <property type="entry name" value="Enoyl-CoA_hydra/iso"/>
</dbReference>
<keyword evidence="2" id="KW-1185">Reference proteome</keyword>
<dbReference type="AlphaFoldDB" id="A0A0P9GZY7"/>
<dbReference type="OMA" id="LWIIELH"/>
<dbReference type="GO" id="GO:0006635">
    <property type="term" value="P:fatty acid beta-oxidation"/>
    <property type="evidence" value="ECO:0007669"/>
    <property type="project" value="TreeGrafter"/>
</dbReference>
<organism evidence="1 2">
    <name type="scientific">Rhodotorula graminis (strain WP1)</name>
    <dbReference type="NCBI Taxonomy" id="578459"/>
    <lineage>
        <taxon>Eukaryota</taxon>
        <taxon>Fungi</taxon>
        <taxon>Dikarya</taxon>
        <taxon>Basidiomycota</taxon>
        <taxon>Pucciniomycotina</taxon>
        <taxon>Microbotryomycetes</taxon>
        <taxon>Sporidiobolales</taxon>
        <taxon>Sporidiobolaceae</taxon>
        <taxon>Rhodotorula</taxon>
    </lineage>
</organism>
<dbReference type="InterPro" id="IPR029045">
    <property type="entry name" value="ClpP/crotonase-like_dom_sf"/>
</dbReference>
<protein>
    <recommendedName>
        <fullName evidence="3">Enoyl-CoA hydratase</fullName>
    </recommendedName>
</protein>
<dbReference type="PANTHER" id="PTHR11941">
    <property type="entry name" value="ENOYL-COA HYDRATASE-RELATED"/>
    <property type="match status" value="1"/>
</dbReference>
<name>A0A0P9GZY7_RHOGW</name>
<evidence type="ECO:0000313" key="2">
    <source>
        <dbReference type="Proteomes" id="UP000053890"/>
    </source>
</evidence>
<dbReference type="EMBL" id="KQ474084">
    <property type="protein sequence ID" value="KPV72995.1"/>
    <property type="molecule type" value="Genomic_DNA"/>
</dbReference>
<proteinExistence type="predicted"/>
<accession>A0A0P9GZY7</accession>
<evidence type="ECO:0000313" key="1">
    <source>
        <dbReference type="EMBL" id="KPV72995.1"/>
    </source>
</evidence>
<gene>
    <name evidence="1" type="ORF">RHOBADRAFT_55241</name>
</gene>
<dbReference type="SUPFAM" id="SSF52096">
    <property type="entry name" value="ClpP/crotonase"/>
    <property type="match status" value="1"/>
</dbReference>